<dbReference type="VEuPathDB" id="FungiDB:CC1G_09903"/>
<dbReference type="InParanoid" id="A8NMY5"/>
<dbReference type="Proteomes" id="UP000001861">
    <property type="component" value="Unassembled WGS sequence"/>
</dbReference>
<feature type="region of interest" description="Disordered" evidence="1">
    <location>
        <begin position="194"/>
        <end position="240"/>
    </location>
</feature>
<name>A8NMY5_COPC7</name>
<evidence type="ECO:0000256" key="1">
    <source>
        <dbReference type="SAM" id="MobiDB-lite"/>
    </source>
</evidence>
<keyword evidence="3" id="KW-1185">Reference proteome</keyword>
<dbReference type="STRING" id="240176.A8NMY5"/>
<sequence>MVNTLPPRYAVESDEEDEFNHAPSSSSPPRKIDVAYLGPDVEKGKDLVIASGVAAAVWARGAHLGEQIGAITVNKIQIGLVFQPSYTKSYVLASEALVQLPLDHMHPYASKTLEIFQPSSISLLDVYSAPTYASQAPVRILDAPIRFLSTTKLTFDPKSLNLAPFEPPNLLSSTSASFISLASLPNPMPTPAAAFLLPSSQTPAPRPKALPSPSSSLSSSIVPSTTDSPSEGIGPTLHPSSWDTSLLQTAHRALFLAINQDISGSDGEWKGKDGAGGLLAAEKRRSEVGEGGMYL</sequence>
<dbReference type="AlphaFoldDB" id="A8NMY5"/>
<dbReference type="HOGENOM" id="CLU_963317_0_0_1"/>
<evidence type="ECO:0000313" key="2">
    <source>
        <dbReference type="EMBL" id="EAU86778.2"/>
    </source>
</evidence>
<proteinExistence type="predicted"/>
<reference evidence="2 3" key="1">
    <citation type="journal article" date="2010" name="Proc. Natl. Acad. Sci. U.S.A.">
        <title>Insights into evolution of multicellular fungi from the assembled chromosomes of the mushroom Coprinopsis cinerea (Coprinus cinereus).</title>
        <authorList>
            <person name="Stajich J.E."/>
            <person name="Wilke S.K."/>
            <person name="Ahren D."/>
            <person name="Au C.H."/>
            <person name="Birren B.W."/>
            <person name="Borodovsky M."/>
            <person name="Burns C."/>
            <person name="Canback B."/>
            <person name="Casselton L.A."/>
            <person name="Cheng C.K."/>
            <person name="Deng J."/>
            <person name="Dietrich F.S."/>
            <person name="Fargo D.C."/>
            <person name="Farman M.L."/>
            <person name="Gathman A.C."/>
            <person name="Goldberg J."/>
            <person name="Guigo R."/>
            <person name="Hoegger P.J."/>
            <person name="Hooker J.B."/>
            <person name="Huggins A."/>
            <person name="James T.Y."/>
            <person name="Kamada T."/>
            <person name="Kilaru S."/>
            <person name="Kodira C."/>
            <person name="Kues U."/>
            <person name="Kupfer D."/>
            <person name="Kwan H.S."/>
            <person name="Lomsadze A."/>
            <person name="Li W."/>
            <person name="Lilly W.W."/>
            <person name="Ma L.J."/>
            <person name="Mackey A.J."/>
            <person name="Manning G."/>
            <person name="Martin F."/>
            <person name="Muraguchi H."/>
            <person name="Natvig D.O."/>
            <person name="Palmerini H."/>
            <person name="Ramesh M.A."/>
            <person name="Rehmeyer C.J."/>
            <person name="Roe B.A."/>
            <person name="Shenoy N."/>
            <person name="Stanke M."/>
            <person name="Ter-Hovhannisyan V."/>
            <person name="Tunlid A."/>
            <person name="Velagapudi R."/>
            <person name="Vision T.J."/>
            <person name="Zeng Q."/>
            <person name="Zolan M.E."/>
            <person name="Pukkila P.J."/>
        </authorList>
    </citation>
    <scope>NUCLEOTIDE SEQUENCE [LARGE SCALE GENOMIC DNA]</scope>
    <source>
        <strain evidence="3">Okayama-7 / 130 / ATCC MYA-4618 / FGSC 9003</strain>
    </source>
</reference>
<evidence type="ECO:0008006" key="4">
    <source>
        <dbReference type="Google" id="ProtNLM"/>
    </source>
</evidence>
<evidence type="ECO:0000313" key="3">
    <source>
        <dbReference type="Proteomes" id="UP000001861"/>
    </source>
</evidence>
<dbReference type="eggNOG" id="ENOG502SP2X">
    <property type="taxonomic scope" value="Eukaryota"/>
</dbReference>
<dbReference type="OrthoDB" id="2546621at2759"/>
<organism evidence="2 3">
    <name type="scientific">Coprinopsis cinerea (strain Okayama-7 / 130 / ATCC MYA-4618 / FGSC 9003)</name>
    <name type="common">Inky cap fungus</name>
    <name type="synonym">Hormographiella aspergillata</name>
    <dbReference type="NCBI Taxonomy" id="240176"/>
    <lineage>
        <taxon>Eukaryota</taxon>
        <taxon>Fungi</taxon>
        <taxon>Dikarya</taxon>
        <taxon>Basidiomycota</taxon>
        <taxon>Agaricomycotina</taxon>
        <taxon>Agaricomycetes</taxon>
        <taxon>Agaricomycetidae</taxon>
        <taxon>Agaricales</taxon>
        <taxon>Agaricineae</taxon>
        <taxon>Psathyrellaceae</taxon>
        <taxon>Coprinopsis</taxon>
    </lineage>
</organism>
<accession>A8NMY5</accession>
<dbReference type="EMBL" id="AACS02000012">
    <property type="protein sequence ID" value="EAU86778.2"/>
    <property type="molecule type" value="Genomic_DNA"/>
</dbReference>
<feature type="region of interest" description="Disordered" evidence="1">
    <location>
        <begin position="1"/>
        <end position="30"/>
    </location>
</feature>
<dbReference type="KEGG" id="cci:CC1G_09903"/>
<dbReference type="OMA" id="FQNAPIR"/>
<dbReference type="RefSeq" id="XP_001835012.2">
    <property type="nucleotide sequence ID" value="XM_001834960.2"/>
</dbReference>
<protein>
    <recommendedName>
        <fullName evidence="4">Proteasome assembly chaperone 1</fullName>
    </recommendedName>
</protein>
<feature type="compositionally biased region" description="Low complexity" evidence="1">
    <location>
        <begin position="211"/>
        <end position="230"/>
    </location>
</feature>
<comment type="caution">
    <text evidence="2">The sequence shown here is derived from an EMBL/GenBank/DDBJ whole genome shotgun (WGS) entry which is preliminary data.</text>
</comment>
<gene>
    <name evidence="2" type="ORF">CC1G_09903</name>
</gene>
<dbReference type="GeneID" id="6011530"/>